<accession>A0A9D6V3Y9</accession>
<dbReference type="InterPro" id="IPR052166">
    <property type="entry name" value="Diverse_Acyl-CoA_DH"/>
</dbReference>
<dbReference type="PANTHER" id="PTHR42803:SF3">
    <property type="entry name" value="ACYL-COA DEHYDROGENASE-RELATED"/>
    <property type="match status" value="1"/>
</dbReference>
<dbReference type="Pfam" id="PF02771">
    <property type="entry name" value="Acyl-CoA_dh_N"/>
    <property type="match status" value="1"/>
</dbReference>
<dbReference type="AlphaFoldDB" id="A0A9D6V3Y9"/>
<dbReference type="Gene3D" id="2.40.110.10">
    <property type="entry name" value="Butyryl-CoA Dehydrogenase, subunit A, domain 2"/>
    <property type="match status" value="1"/>
</dbReference>
<evidence type="ECO:0000259" key="2">
    <source>
        <dbReference type="Pfam" id="PF02771"/>
    </source>
</evidence>
<gene>
    <name evidence="3" type="ORF">HY912_16485</name>
</gene>
<dbReference type="PANTHER" id="PTHR42803">
    <property type="entry name" value="ACYL-COA DEHYDROGENASE"/>
    <property type="match status" value="1"/>
</dbReference>
<dbReference type="GO" id="GO:0050660">
    <property type="term" value="F:flavin adenine dinucleotide binding"/>
    <property type="evidence" value="ECO:0007669"/>
    <property type="project" value="InterPro"/>
</dbReference>
<dbReference type="InterPro" id="IPR013786">
    <property type="entry name" value="AcylCoA_DH/ox_N"/>
</dbReference>
<dbReference type="Proteomes" id="UP000807825">
    <property type="component" value="Unassembled WGS sequence"/>
</dbReference>
<proteinExistence type="predicted"/>
<feature type="non-terminal residue" evidence="3">
    <location>
        <position position="252"/>
    </location>
</feature>
<dbReference type="InterPro" id="IPR009100">
    <property type="entry name" value="AcylCoA_DH/oxidase_NM_dom_sf"/>
</dbReference>
<dbReference type="GO" id="GO:0016627">
    <property type="term" value="F:oxidoreductase activity, acting on the CH-CH group of donors"/>
    <property type="evidence" value="ECO:0007669"/>
    <property type="project" value="InterPro"/>
</dbReference>
<evidence type="ECO:0000313" key="4">
    <source>
        <dbReference type="Proteomes" id="UP000807825"/>
    </source>
</evidence>
<comment type="caution">
    <text evidence="3">The sequence shown here is derived from an EMBL/GenBank/DDBJ whole genome shotgun (WGS) entry which is preliminary data.</text>
</comment>
<evidence type="ECO:0000313" key="3">
    <source>
        <dbReference type="EMBL" id="MBI5251087.1"/>
    </source>
</evidence>
<dbReference type="EMBL" id="JACRDE010000431">
    <property type="protein sequence ID" value="MBI5251087.1"/>
    <property type="molecule type" value="Genomic_DNA"/>
</dbReference>
<dbReference type="SUPFAM" id="SSF56645">
    <property type="entry name" value="Acyl-CoA dehydrogenase NM domain-like"/>
    <property type="match status" value="1"/>
</dbReference>
<sequence length="252" mass="27622">MADKFVGERNLRFMLYEVLDVESFSKYPYYGDHSREIYDIMLDTALKMSREMLYPCLTEMDKNPPELVSGRVKVHPTVSKILSECGEGGWIGASARVDLGGQQLPHLIVSACHFIMASANYSGSVYPVLSSGAAHLIESFGSQDLIETYIPLMFSGKWQGTMALTEPQAGSSLTDITTQAVFTEEGYYLIRGQKIFISAGDHDGAENIVHLMLARIKGAPQGVKGISLFVVPKKRIGEDGELESNDVTTVGV</sequence>
<name>A0A9D6V3Y9_9BACT</name>
<evidence type="ECO:0000259" key="1">
    <source>
        <dbReference type="Pfam" id="PF02770"/>
    </source>
</evidence>
<dbReference type="Pfam" id="PF02770">
    <property type="entry name" value="Acyl-CoA_dh_M"/>
    <property type="match status" value="1"/>
</dbReference>
<dbReference type="InterPro" id="IPR006091">
    <property type="entry name" value="Acyl-CoA_Oxase/DH_mid-dom"/>
</dbReference>
<organism evidence="3 4">
    <name type="scientific">Desulfomonile tiedjei</name>
    <dbReference type="NCBI Taxonomy" id="2358"/>
    <lineage>
        <taxon>Bacteria</taxon>
        <taxon>Pseudomonadati</taxon>
        <taxon>Thermodesulfobacteriota</taxon>
        <taxon>Desulfomonilia</taxon>
        <taxon>Desulfomonilales</taxon>
        <taxon>Desulfomonilaceae</taxon>
        <taxon>Desulfomonile</taxon>
    </lineage>
</organism>
<reference evidence="3" key="1">
    <citation type="submission" date="2020-07" db="EMBL/GenBank/DDBJ databases">
        <title>Huge and variable diversity of episymbiotic CPR bacteria and DPANN archaea in groundwater ecosystems.</title>
        <authorList>
            <person name="He C.Y."/>
            <person name="Keren R."/>
            <person name="Whittaker M."/>
            <person name="Farag I.F."/>
            <person name="Doudna J."/>
            <person name="Cate J.H.D."/>
            <person name="Banfield J.F."/>
        </authorList>
    </citation>
    <scope>NUCLEOTIDE SEQUENCE</scope>
    <source>
        <strain evidence="3">NC_groundwater_1664_Pr3_B-0.1um_52_9</strain>
    </source>
</reference>
<feature type="domain" description="Acyl-CoA oxidase/dehydrogenase middle" evidence="1">
    <location>
        <begin position="162"/>
        <end position="235"/>
    </location>
</feature>
<dbReference type="InterPro" id="IPR046373">
    <property type="entry name" value="Acyl-CoA_Oxase/DH_mid-dom_sf"/>
</dbReference>
<dbReference type="Gene3D" id="1.10.540.10">
    <property type="entry name" value="Acyl-CoA dehydrogenase/oxidase, N-terminal domain"/>
    <property type="match status" value="1"/>
</dbReference>
<protein>
    <submittedName>
        <fullName evidence="3">Acyl-CoA dehydrogenase</fullName>
    </submittedName>
</protein>
<feature type="domain" description="Acyl-CoA dehydrogenase/oxidase N-terminal" evidence="2">
    <location>
        <begin position="79"/>
        <end position="157"/>
    </location>
</feature>
<dbReference type="InterPro" id="IPR037069">
    <property type="entry name" value="AcylCoA_DH/ox_N_sf"/>
</dbReference>